<dbReference type="Proteomes" id="UP000693970">
    <property type="component" value="Unassembled WGS sequence"/>
</dbReference>
<sequence>MVIGISLPTRSTTMAMTLTAYLLLLLVAFRSTVAAAAETDGVTTMVERRFPKHGDLCISEPKTFTVLVDLYAG</sequence>
<evidence type="ECO:0000313" key="3">
    <source>
        <dbReference type="Proteomes" id="UP000693970"/>
    </source>
</evidence>
<feature type="chain" id="PRO_5039904440" evidence="1">
    <location>
        <begin position="37"/>
        <end position="73"/>
    </location>
</feature>
<proteinExistence type="predicted"/>
<comment type="caution">
    <text evidence="2">The sequence shown here is derived from an EMBL/GenBank/DDBJ whole genome shotgun (WGS) entry which is preliminary data.</text>
</comment>
<accession>A0A9K3Q9P0</accession>
<dbReference type="EMBL" id="JAGRRH010000002">
    <property type="protein sequence ID" value="KAG7373589.1"/>
    <property type="molecule type" value="Genomic_DNA"/>
</dbReference>
<feature type="signal peptide" evidence="1">
    <location>
        <begin position="1"/>
        <end position="36"/>
    </location>
</feature>
<evidence type="ECO:0000313" key="2">
    <source>
        <dbReference type="EMBL" id="KAG7373589.1"/>
    </source>
</evidence>
<organism evidence="2 3">
    <name type="scientific">Nitzschia inconspicua</name>
    <dbReference type="NCBI Taxonomy" id="303405"/>
    <lineage>
        <taxon>Eukaryota</taxon>
        <taxon>Sar</taxon>
        <taxon>Stramenopiles</taxon>
        <taxon>Ochrophyta</taxon>
        <taxon>Bacillariophyta</taxon>
        <taxon>Bacillariophyceae</taxon>
        <taxon>Bacillariophycidae</taxon>
        <taxon>Bacillariales</taxon>
        <taxon>Bacillariaceae</taxon>
        <taxon>Nitzschia</taxon>
    </lineage>
</organism>
<keyword evidence="1" id="KW-0732">Signal</keyword>
<keyword evidence="3" id="KW-1185">Reference proteome</keyword>
<name>A0A9K3Q9P0_9STRA</name>
<reference evidence="2" key="1">
    <citation type="journal article" date="2021" name="Sci. Rep.">
        <title>Diploid genomic architecture of Nitzschia inconspicua, an elite biomass production diatom.</title>
        <authorList>
            <person name="Oliver A."/>
            <person name="Podell S."/>
            <person name="Pinowska A."/>
            <person name="Traller J.C."/>
            <person name="Smith S.R."/>
            <person name="McClure R."/>
            <person name="Beliaev A."/>
            <person name="Bohutskyi P."/>
            <person name="Hill E.A."/>
            <person name="Rabines A."/>
            <person name="Zheng H."/>
            <person name="Allen L.Z."/>
            <person name="Kuo A."/>
            <person name="Grigoriev I.V."/>
            <person name="Allen A.E."/>
            <person name="Hazlebeck D."/>
            <person name="Allen E.E."/>
        </authorList>
    </citation>
    <scope>NUCLEOTIDE SEQUENCE</scope>
    <source>
        <strain evidence="2">Hildebrandi</strain>
    </source>
</reference>
<dbReference type="AlphaFoldDB" id="A0A9K3Q9P0"/>
<reference evidence="2" key="2">
    <citation type="submission" date="2021-04" db="EMBL/GenBank/DDBJ databases">
        <authorList>
            <person name="Podell S."/>
        </authorList>
    </citation>
    <scope>NUCLEOTIDE SEQUENCE</scope>
    <source>
        <strain evidence="2">Hildebrandi</strain>
    </source>
</reference>
<gene>
    <name evidence="2" type="ORF">IV203_034313</name>
</gene>
<evidence type="ECO:0000256" key="1">
    <source>
        <dbReference type="SAM" id="SignalP"/>
    </source>
</evidence>
<protein>
    <submittedName>
        <fullName evidence="2">Uncharacterized protein</fullName>
    </submittedName>
</protein>